<keyword evidence="2" id="KW-1185">Reference proteome</keyword>
<name>A0A9D4E072_DREPO</name>
<dbReference type="Proteomes" id="UP000828390">
    <property type="component" value="Unassembled WGS sequence"/>
</dbReference>
<comment type="caution">
    <text evidence="1">The sequence shown here is derived from an EMBL/GenBank/DDBJ whole genome shotgun (WGS) entry which is preliminary data.</text>
</comment>
<dbReference type="EMBL" id="JAIWYP010000009">
    <property type="protein sequence ID" value="KAH3770081.1"/>
    <property type="molecule type" value="Genomic_DNA"/>
</dbReference>
<evidence type="ECO:0000313" key="2">
    <source>
        <dbReference type="Proteomes" id="UP000828390"/>
    </source>
</evidence>
<evidence type="ECO:0000313" key="1">
    <source>
        <dbReference type="EMBL" id="KAH3770081.1"/>
    </source>
</evidence>
<protein>
    <submittedName>
        <fullName evidence="1">Uncharacterized protein</fullName>
    </submittedName>
</protein>
<reference evidence="1" key="2">
    <citation type="submission" date="2020-11" db="EMBL/GenBank/DDBJ databases">
        <authorList>
            <person name="McCartney M.A."/>
            <person name="Auch B."/>
            <person name="Kono T."/>
            <person name="Mallez S."/>
            <person name="Becker A."/>
            <person name="Gohl D.M."/>
            <person name="Silverstein K.A.T."/>
            <person name="Koren S."/>
            <person name="Bechman K.B."/>
            <person name="Herman A."/>
            <person name="Abrahante J.E."/>
            <person name="Garbe J."/>
        </authorList>
    </citation>
    <scope>NUCLEOTIDE SEQUENCE</scope>
    <source>
        <strain evidence="1">Duluth1</strain>
        <tissue evidence="1">Whole animal</tissue>
    </source>
</reference>
<proteinExistence type="predicted"/>
<sequence>MAVWEALSALPGGKLYGCLGGLERTARSEALWLFGRPSAHCQEGSSTAFWDALSALPGGKLYGCLEGLERTARREALRLSGRP</sequence>
<dbReference type="AlphaFoldDB" id="A0A9D4E072"/>
<gene>
    <name evidence="1" type="ORF">DPMN_171361</name>
</gene>
<accession>A0A9D4E072</accession>
<reference evidence="1" key="1">
    <citation type="journal article" date="2019" name="bioRxiv">
        <title>The Genome of the Zebra Mussel, Dreissena polymorpha: A Resource for Invasive Species Research.</title>
        <authorList>
            <person name="McCartney M.A."/>
            <person name="Auch B."/>
            <person name="Kono T."/>
            <person name="Mallez S."/>
            <person name="Zhang Y."/>
            <person name="Obille A."/>
            <person name="Becker A."/>
            <person name="Abrahante J.E."/>
            <person name="Garbe J."/>
            <person name="Badalamenti J.P."/>
            <person name="Herman A."/>
            <person name="Mangelson H."/>
            <person name="Liachko I."/>
            <person name="Sullivan S."/>
            <person name="Sone E.D."/>
            <person name="Koren S."/>
            <person name="Silverstein K.A.T."/>
            <person name="Beckman K.B."/>
            <person name="Gohl D.M."/>
        </authorList>
    </citation>
    <scope>NUCLEOTIDE SEQUENCE</scope>
    <source>
        <strain evidence="1">Duluth1</strain>
        <tissue evidence="1">Whole animal</tissue>
    </source>
</reference>
<organism evidence="1 2">
    <name type="scientific">Dreissena polymorpha</name>
    <name type="common">Zebra mussel</name>
    <name type="synonym">Mytilus polymorpha</name>
    <dbReference type="NCBI Taxonomy" id="45954"/>
    <lineage>
        <taxon>Eukaryota</taxon>
        <taxon>Metazoa</taxon>
        <taxon>Spiralia</taxon>
        <taxon>Lophotrochozoa</taxon>
        <taxon>Mollusca</taxon>
        <taxon>Bivalvia</taxon>
        <taxon>Autobranchia</taxon>
        <taxon>Heteroconchia</taxon>
        <taxon>Euheterodonta</taxon>
        <taxon>Imparidentia</taxon>
        <taxon>Neoheterodontei</taxon>
        <taxon>Myida</taxon>
        <taxon>Dreissenoidea</taxon>
        <taxon>Dreissenidae</taxon>
        <taxon>Dreissena</taxon>
    </lineage>
</organism>